<dbReference type="EMBL" id="NHTK01006137">
    <property type="protein sequence ID" value="PPQ62852.1"/>
    <property type="molecule type" value="Genomic_DNA"/>
</dbReference>
<gene>
    <name evidence="2" type="ORF">CVT24_000546</name>
</gene>
<dbReference type="Proteomes" id="UP000284842">
    <property type="component" value="Unassembled WGS sequence"/>
</dbReference>
<feature type="compositionally biased region" description="Low complexity" evidence="1">
    <location>
        <begin position="67"/>
        <end position="78"/>
    </location>
</feature>
<protein>
    <submittedName>
        <fullName evidence="2">Uncharacterized protein</fullName>
    </submittedName>
</protein>
<dbReference type="InParanoid" id="A0A409V8I2"/>
<name>A0A409V8I2_9AGAR</name>
<comment type="caution">
    <text evidence="2">The sequence shown here is derived from an EMBL/GenBank/DDBJ whole genome shotgun (WGS) entry which is preliminary data.</text>
</comment>
<evidence type="ECO:0000313" key="2">
    <source>
        <dbReference type="EMBL" id="PPQ62852.1"/>
    </source>
</evidence>
<keyword evidence="3" id="KW-1185">Reference proteome</keyword>
<dbReference type="AlphaFoldDB" id="A0A409V8I2"/>
<feature type="region of interest" description="Disordered" evidence="1">
    <location>
        <begin position="39"/>
        <end position="131"/>
    </location>
</feature>
<evidence type="ECO:0000313" key="3">
    <source>
        <dbReference type="Proteomes" id="UP000284842"/>
    </source>
</evidence>
<evidence type="ECO:0000256" key="1">
    <source>
        <dbReference type="SAM" id="MobiDB-lite"/>
    </source>
</evidence>
<organism evidence="2 3">
    <name type="scientific">Panaeolus cyanescens</name>
    <dbReference type="NCBI Taxonomy" id="181874"/>
    <lineage>
        <taxon>Eukaryota</taxon>
        <taxon>Fungi</taxon>
        <taxon>Dikarya</taxon>
        <taxon>Basidiomycota</taxon>
        <taxon>Agaricomycotina</taxon>
        <taxon>Agaricomycetes</taxon>
        <taxon>Agaricomycetidae</taxon>
        <taxon>Agaricales</taxon>
        <taxon>Agaricineae</taxon>
        <taxon>Galeropsidaceae</taxon>
        <taxon>Panaeolus</taxon>
    </lineage>
</organism>
<reference evidence="2 3" key="1">
    <citation type="journal article" date="2018" name="Evol. Lett.">
        <title>Horizontal gene cluster transfer increased hallucinogenic mushroom diversity.</title>
        <authorList>
            <person name="Reynolds H.T."/>
            <person name="Vijayakumar V."/>
            <person name="Gluck-Thaler E."/>
            <person name="Korotkin H.B."/>
            <person name="Matheny P.B."/>
            <person name="Slot J.C."/>
        </authorList>
    </citation>
    <scope>NUCLEOTIDE SEQUENCE [LARGE SCALE GENOMIC DNA]</scope>
    <source>
        <strain evidence="2 3">2629</strain>
    </source>
</reference>
<feature type="compositionally biased region" description="Acidic residues" evidence="1">
    <location>
        <begin position="103"/>
        <end position="114"/>
    </location>
</feature>
<feature type="compositionally biased region" description="Low complexity" evidence="1">
    <location>
        <begin position="48"/>
        <end position="59"/>
    </location>
</feature>
<feature type="compositionally biased region" description="Acidic residues" evidence="1">
    <location>
        <begin position="79"/>
        <end position="94"/>
    </location>
</feature>
<accession>A0A409V8I2</accession>
<proteinExistence type="predicted"/>
<sequence length="131" mass="14441">MPKRAYSHWDDAAQLAYSDELEPQACAIAEDDEKILEQYEKEEEGDGEYTFSSSQGSESSQDDSSSESESSQSSQDESSSQDDETESESDDSSTDVDTNRELEADEPAEDDPEDSLLSLQAPKEILISLPL</sequence>